<gene>
    <name evidence="2" type="ORF">AMON00008_LOCUS3744</name>
</gene>
<dbReference type="Gene3D" id="3.40.50.150">
    <property type="entry name" value="Vaccinia Virus protein VP39"/>
    <property type="match status" value="1"/>
</dbReference>
<organism evidence="2">
    <name type="scientific">Alexandrium monilatum</name>
    <dbReference type="NCBI Taxonomy" id="311494"/>
    <lineage>
        <taxon>Eukaryota</taxon>
        <taxon>Sar</taxon>
        <taxon>Alveolata</taxon>
        <taxon>Dinophyceae</taxon>
        <taxon>Gonyaulacales</taxon>
        <taxon>Pyrocystaceae</taxon>
        <taxon>Alexandrium</taxon>
    </lineage>
</organism>
<reference evidence="2" key="1">
    <citation type="submission" date="2021-01" db="EMBL/GenBank/DDBJ databases">
        <authorList>
            <person name="Corre E."/>
            <person name="Pelletier E."/>
            <person name="Niang G."/>
            <person name="Scheremetjew M."/>
            <person name="Finn R."/>
            <person name="Kale V."/>
            <person name="Holt S."/>
            <person name="Cochrane G."/>
            <person name="Meng A."/>
            <person name="Brown T."/>
            <person name="Cohen L."/>
        </authorList>
    </citation>
    <scope>NUCLEOTIDE SEQUENCE</scope>
    <source>
        <strain evidence="2">CCMP3105</strain>
    </source>
</reference>
<accession>A0A7S4PVN0</accession>
<name>A0A7S4PVN0_9DINO</name>
<proteinExistence type="predicted"/>
<evidence type="ECO:0008006" key="3">
    <source>
        <dbReference type="Google" id="ProtNLM"/>
    </source>
</evidence>
<dbReference type="EMBL" id="HBNR01005598">
    <property type="protein sequence ID" value="CAE4564125.1"/>
    <property type="molecule type" value="Transcribed_RNA"/>
</dbReference>
<protein>
    <recommendedName>
        <fullName evidence="3">Methyltransferase domain-containing protein</fullName>
    </recommendedName>
</protein>
<dbReference type="SUPFAM" id="SSF53335">
    <property type="entry name" value="S-adenosyl-L-methionine-dependent methyltransferases"/>
    <property type="match status" value="1"/>
</dbReference>
<dbReference type="Pfam" id="PF13578">
    <property type="entry name" value="Methyltransf_24"/>
    <property type="match status" value="1"/>
</dbReference>
<sequence>MGARVRPAGWLLLAAAGAVAASTGGLAEASACAGLLPLQHAGRLQPCADEVLAAATSEQGKHLRKAVSTLAESREHCAASIDKATEWGCKALSDLAYDFFSQALVLLQVCQSSPADRCDDRGRVAAAAQLSAWRAAELRFMNSPAEKLVTDKLTAMREDLLSALAKGDWVGEGPEALPPSWHVASRVVDKLKHWVSAYIWRETHWLWLQDSLLAGRVVQTAWGPADDWLRFGVHDAHADAPLGPFAPLYTFSERLGMRWEILVGLLGELHQRRGGEQLLAVEIGVFAGQLSGALLRGCGFLHLLGVDPYLGRDGTFPGNFSRTLDADAALYRAASVMEPFGDRAELWPMTSEAAAGQLEDGTVDAVFIDGCHLYDCVKKDFELWMPKMRRGREVLISGHDFSPQWPGVVQAVHEQRAGGHEVNLSTDWMYWWFEERS</sequence>
<feature type="signal peptide" evidence="1">
    <location>
        <begin position="1"/>
        <end position="21"/>
    </location>
</feature>
<feature type="chain" id="PRO_5031297267" description="Methyltransferase domain-containing protein" evidence="1">
    <location>
        <begin position="22"/>
        <end position="437"/>
    </location>
</feature>
<dbReference type="InterPro" id="IPR029063">
    <property type="entry name" value="SAM-dependent_MTases_sf"/>
</dbReference>
<evidence type="ECO:0000256" key="1">
    <source>
        <dbReference type="SAM" id="SignalP"/>
    </source>
</evidence>
<keyword evidence="1" id="KW-0732">Signal</keyword>
<evidence type="ECO:0000313" key="2">
    <source>
        <dbReference type="EMBL" id="CAE4564125.1"/>
    </source>
</evidence>
<dbReference type="AlphaFoldDB" id="A0A7S4PVN0"/>